<feature type="domain" description="Lipid/polyisoprenoid-binding YceI-like" evidence="2">
    <location>
        <begin position="29"/>
        <end position="194"/>
    </location>
</feature>
<dbReference type="RefSeq" id="WP_153718595.1">
    <property type="nucleotide sequence ID" value="NZ_WJPP01000001.1"/>
</dbReference>
<accession>A0A6N7QMC7</accession>
<sequence length="196" mass="21469">MTISTLFRSSLVTLALAGAVTTGSATAADYIIDTEGAHASINFRVNHLGFSWLTGRFNDFTGQFNYDPNNPEASQINVTIDTASIDSAHQERDEHLRSADFLHVEAHPEARFISTSYEPTGDNTAIMEGDFTLNGVTRPITLTVEKIGQGTDPWGNERVGFSAVADFQLKDYGIDYELGPDSETVYLTLEVEGIRQ</sequence>
<feature type="chain" id="PRO_5026996939" evidence="1">
    <location>
        <begin position="28"/>
        <end position="196"/>
    </location>
</feature>
<dbReference type="PANTHER" id="PTHR34406">
    <property type="entry name" value="PROTEIN YCEI"/>
    <property type="match status" value="1"/>
</dbReference>
<keyword evidence="4" id="KW-1185">Reference proteome</keyword>
<keyword evidence="1" id="KW-0732">Signal</keyword>
<dbReference type="EMBL" id="WJPP01000001">
    <property type="protein sequence ID" value="MRH77551.1"/>
    <property type="molecule type" value="Genomic_DNA"/>
</dbReference>
<evidence type="ECO:0000313" key="4">
    <source>
        <dbReference type="Proteomes" id="UP000433788"/>
    </source>
</evidence>
<reference evidence="3 4" key="1">
    <citation type="submission" date="2019-11" db="EMBL/GenBank/DDBJ databases">
        <authorList>
            <person name="Zhang X.Y."/>
        </authorList>
    </citation>
    <scope>NUCLEOTIDE SEQUENCE [LARGE SCALE GENOMIC DNA]</scope>
    <source>
        <strain evidence="3 4">C176</strain>
    </source>
</reference>
<proteinExistence type="predicted"/>
<gene>
    <name evidence="3" type="ORF">GH984_02375</name>
</gene>
<evidence type="ECO:0000256" key="1">
    <source>
        <dbReference type="SAM" id="SignalP"/>
    </source>
</evidence>
<dbReference type="Pfam" id="PF04264">
    <property type="entry name" value="YceI"/>
    <property type="match status" value="1"/>
</dbReference>
<dbReference type="NCBIfam" id="NF002994">
    <property type="entry name" value="PRK03757.1"/>
    <property type="match status" value="1"/>
</dbReference>
<feature type="signal peptide" evidence="1">
    <location>
        <begin position="1"/>
        <end position="27"/>
    </location>
</feature>
<dbReference type="SUPFAM" id="SSF101874">
    <property type="entry name" value="YceI-like"/>
    <property type="match status" value="1"/>
</dbReference>
<comment type="caution">
    <text evidence="3">The sequence shown here is derived from an EMBL/GenBank/DDBJ whole genome shotgun (WGS) entry which is preliminary data.</text>
</comment>
<dbReference type="SMART" id="SM00867">
    <property type="entry name" value="YceI"/>
    <property type="match status" value="1"/>
</dbReference>
<dbReference type="InterPro" id="IPR007372">
    <property type="entry name" value="Lipid/polyisoprenoid-bd_YceI"/>
</dbReference>
<organism evidence="3 4">
    <name type="scientific">Spiribacter salilacus</name>
    <dbReference type="NCBI Taxonomy" id="2664894"/>
    <lineage>
        <taxon>Bacteria</taxon>
        <taxon>Pseudomonadati</taxon>
        <taxon>Pseudomonadota</taxon>
        <taxon>Gammaproteobacteria</taxon>
        <taxon>Chromatiales</taxon>
        <taxon>Ectothiorhodospiraceae</taxon>
        <taxon>Spiribacter</taxon>
    </lineage>
</organism>
<protein>
    <submittedName>
        <fullName evidence="3">YceI family protein</fullName>
    </submittedName>
</protein>
<dbReference type="AlphaFoldDB" id="A0A6N7QMC7"/>
<evidence type="ECO:0000313" key="3">
    <source>
        <dbReference type="EMBL" id="MRH77551.1"/>
    </source>
</evidence>
<dbReference type="PANTHER" id="PTHR34406:SF1">
    <property type="entry name" value="PROTEIN YCEI"/>
    <property type="match status" value="1"/>
</dbReference>
<evidence type="ECO:0000259" key="2">
    <source>
        <dbReference type="SMART" id="SM00867"/>
    </source>
</evidence>
<dbReference type="Proteomes" id="UP000433788">
    <property type="component" value="Unassembled WGS sequence"/>
</dbReference>
<dbReference type="InterPro" id="IPR036761">
    <property type="entry name" value="TTHA0802/YceI-like_sf"/>
</dbReference>
<name>A0A6N7QMC7_9GAMM</name>
<dbReference type="Gene3D" id="2.40.128.110">
    <property type="entry name" value="Lipid/polyisoprenoid-binding, YceI-like"/>
    <property type="match status" value="1"/>
</dbReference>